<name>A0ACC1SCX7_9APHY</name>
<keyword evidence="2" id="KW-1185">Reference proteome</keyword>
<protein>
    <submittedName>
        <fullName evidence="1">Uncharacterized protein</fullName>
    </submittedName>
</protein>
<organism evidence="1 2">
    <name type="scientific">Phlebia brevispora</name>
    <dbReference type="NCBI Taxonomy" id="194682"/>
    <lineage>
        <taxon>Eukaryota</taxon>
        <taxon>Fungi</taxon>
        <taxon>Dikarya</taxon>
        <taxon>Basidiomycota</taxon>
        <taxon>Agaricomycotina</taxon>
        <taxon>Agaricomycetes</taxon>
        <taxon>Polyporales</taxon>
        <taxon>Meruliaceae</taxon>
        <taxon>Phlebia</taxon>
    </lineage>
</organism>
<proteinExistence type="predicted"/>
<evidence type="ECO:0000313" key="2">
    <source>
        <dbReference type="Proteomes" id="UP001148662"/>
    </source>
</evidence>
<evidence type="ECO:0000313" key="1">
    <source>
        <dbReference type="EMBL" id="KAJ3536861.1"/>
    </source>
</evidence>
<accession>A0ACC1SCX7</accession>
<comment type="caution">
    <text evidence="1">The sequence shown here is derived from an EMBL/GenBank/DDBJ whole genome shotgun (WGS) entry which is preliminary data.</text>
</comment>
<gene>
    <name evidence="1" type="ORF">NM688_g6778</name>
</gene>
<dbReference type="Proteomes" id="UP001148662">
    <property type="component" value="Unassembled WGS sequence"/>
</dbReference>
<dbReference type="EMBL" id="JANHOG010001451">
    <property type="protein sequence ID" value="KAJ3536861.1"/>
    <property type="molecule type" value="Genomic_DNA"/>
</dbReference>
<sequence length="1185" mass="125178">MSSSFNHAQQSSDARRSEDLPSPSSSHTFASYGDNSEVLAPSYERPPSRTKLFLQSSLGVFRSKNAFQPPKSPKPSGPAPVPPPKPLQLQTSKKAPTSPSESSGIVEQSNSPIISSPSISAAIHFINNQDDGRLDKLDVPLARTETRPSAETKQDWRKSDSTMISYATIRPGALAGNRSPRPVSLAESSHSGHTIVPVNKRLSALIADPEFAMAEESDGEKEDENPQVPLSRHPSPPSSIKTRNRRSASLNHGATFGMWAKPASSEPFKPSVSESSIPLPRLSADYVRISPTSTRDAPTLTRAAASGIIAPTTAPDAPHSTSSNIRGRLAAWTAATSSSDRPLPPPQHPRKPNPSNNPTFRQTAVSMTGGLAPVALGLGKRAAEKVHRVWGGLSSSASSHSNYSSSSSLSGATYGTTPSSYAGGKFPDPIGRSASGQSISTQPSPGGWMRRTPNAPSGSWSVNSSQTSSSTSDSDAFMSSGPTLGTRLRGARRNSQGASVIGGVVFGLAVSGSAADPAMETSGVKPLEERMLPALVVRCAQHITRWGLQEEGLFRVSGRPSHVAKLRSEFDTGADFALVECDPGDLDPHAVASIFKAYLRELPESLLTTDLIPHFEAALATQRDASDTELQLHNLTNPSISSQSGGLPLLRKPPSLSTLAMPSFAGVRAISAETVRALAILVARLPRENRDLLYTVVELIQATAANSKETKMPLGNLLLVFCPSLNMSPPLLRVLCETKGIWEAPGGTYNSPVIPNAQSIPSTPAIPTSSSLIDLSVPSAEPGVILLDDTDYDSDLSDMPPAHLRNGRRRGPIAPLLQVPEFGGISPYRSSGGSSGQDDTASYVSALDRPFSRTSSPADSSHHLPALSNSTDSLATPSTMSEVSSLQSPANLFAPEPHREKSEPVVTTMPAIASQTDLPLPVSARRPLISAPIPFPSPPGGAPQTPVSPRKSLALLSFPGAGKSEPSSPQGPSKTWTHRNKRPSLTLLFSKRSASPLVPPQASSAKAGPGSSASPEVPRMPMYASASMSQHNLHSPAFLDTPISSSPLFEKNANRTSDPNSAMLSTSASSSEAVEDVRERKDSMASSLFSTPQQTPIADYFRNRSNTSLLSVTKDAECHMSPSSPKIALRSSPSKSSLTPSIDIGIEDSVGENWAQSVLLEAQAKSGGKSRWSVREAIKKFEGLT</sequence>
<reference evidence="1" key="1">
    <citation type="submission" date="2022-07" db="EMBL/GenBank/DDBJ databases">
        <title>Genome Sequence of Phlebia brevispora.</title>
        <authorList>
            <person name="Buettner E."/>
        </authorList>
    </citation>
    <scope>NUCLEOTIDE SEQUENCE</scope>
    <source>
        <strain evidence="1">MPL23</strain>
    </source>
</reference>